<name>A0A9E8LVC6_9BACI</name>
<dbReference type="InterPro" id="IPR001478">
    <property type="entry name" value="PDZ"/>
</dbReference>
<evidence type="ECO:0000313" key="4">
    <source>
        <dbReference type="Proteomes" id="UP001164718"/>
    </source>
</evidence>
<dbReference type="SMART" id="SM00228">
    <property type="entry name" value="PDZ"/>
    <property type="match status" value="1"/>
</dbReference>
<evidence type="ECO:0000256" key="1">
    <source>
        <dbReference type="SAM" id="Phobius"/>
    </source>
</evidence>
<feature type="transmembrane region" description="Helical" evidence="1">
    <location>
        <begin position="81"/>
        <end position="98"/>
    </location>
</feature>
<keyword evidence="1" id="KW-1133">Transmembrane helix</keyword>
<reference evidence="3" key="1">
    <citation type="submission" date="2022-09" db="EMBL/GenBank/DDBJ databases">
        <title>Complete Genomes of Fervidibacillus albus and Fervidibacillus halotolerans isolated from tidal flat sediments.</title>
        <authorList>
            <person name="Kwon K.K."/>
            <person name="Yang S.-H."/>
            <person name="Park M.J."/>
            <person name="Oh H.-M."/>
        </authorList>
    </citation>
    <scope>NUCLEOTIDE SEQUENCE</scope>
    <source>
        <strain evidence="3">MEBiC13591</strain>
    </source>
</reference>
<proteinExistence type="predicted"/>
<keyword evidence="1" id="KW-0472">Membrane</keyword>
<dbReference type="Pfam" id="PF17820">
    <property type="entry name" value="PDZ_6"/>
    <property type="match status" value="1"/>
</dbReference>
<dbReference type="Proteomes" id="UP001164718">
    <property type="component" value="Chromosome"/>
</dbReference>
<dbReference type="Gene3D" id="2.30.42.10">
    <property type="match status" value="1"/>
</dbReference>
<feature type="transmembrane region" description="Helical" evidence="1">
    <location>
        <begin position="15"/>
        <end position="36"/>
    </location>
</feature>
<dbReference type="InterPro" id="IPR041489">
    <property type="entry name" value="PDZ_6"/>
</dbReference>
<dbReference type="SUPFAM" id="SSF50156">
    <property type="entry name" value="PDZ domain-like"/>
    <property type="match status" value="1"/>
</dbReference>
<protein>
    <submittedName>
        <fullName evidence="3">PDZ domain-containing protein</fullName>
    </submittedName>
</protein>
<evidence type="ECO:0000259" key="2">
    <source>
        <dbReference type="PROSITE" id="PS50106"/>
    </source>
</evidence>
<feature type="transmembrane region" description="Helical" evidence="1">
    <location>
        <begin position="139"/>
        <end position="159"/>
    </location>
</feature>
<feature type="domain" description="PDZ" evidence="2">
    <location>
        <begin position="306"/>
        <end position="362"/>
    </location>
</feature>
<sequence length="396" mass="44750">MEDGLLQILFGIGKFFLHPLLYLGLFYAIYLGYIRVKRERKDFHIRVQDGWFEARTYLAKGFIPGVLLSVVIFLIGFHVSLSFVILSGFVILLFGLLLKPGLLSPAFTIGFTFFFLFAMDAFQWELSILNITLSTNDGGFLSEIALLIGFMVIVEGWLIQRNGSKHTSPKIIRSRRGLKVGIHESKRIWLVPLLFLIPEGSFSSPFDFWPVVPVGSETFSVLLVPYWIGFSQQIRISLPKEGLRAIGRQVIFVGFIATVFGVVSFSYPMLSIVAVLFAMVGRIVIPIVQRFQNNTYPYYFSKNERGIVVLDIIPGSPAEKMGIQIGEIIKTVNGISVANEQEYYAALQRNRAFCKLEVIDEQGENRLVNRALYEGEHHELGVIFIDAEKQWDTDAG</sequence>
<gene>
    <name evidence="3" type="ORF">OE104_00105</name>
</gene>
<keyword evidence="1" id="KW-0812">Transmembrane</keyword>
<feature type="transmembrane region" description="Helical" evidence="1">
    <location>
        <begin position="209"/>
        <end position="229"/>
    </location>
</feature>
<feature type="transmembrane region" description="Helical" evidence="1">
    <location>
        <begin position="250"/>
        <end position="280"/>
    </location>
</feature>
<dbReference type="KEGG" id="faf:OE104_00105"/>
<dbReference type="EMBL" id="CP106878">
    <property type="protein sequence ID" value="WAA09821.1"/>
    <property type="molecule type" value="Genomic_DNA"/>
</dbReference>
<dbReference type="PROSITE" id="PS50106">
    <property type="entry name" value="PDZ"/>
    <property type="match status" value="1"/>
</dbReference>
<dbReference type="AlphaFoldDB" id="A0A9E8LVC6"/>
<dbReference type="RefSeq" id="WP_275417605.1">
    <property type="nucleotide sequence ID" value="NZ_CP106878.1"/>
</dbReference>
<accession>A0A9E8LVC6</accession>
<feature type="transmembrane region" description="Helical" evidence="1">
    <location>
        <begin position="57"/>
        <end position="75"/>
    </location>
</feature>
<keyword evidence="4" id="KW-1185">Reference proteome</keyword>
<dbReference type="InterPro" id="IPR036034">
    <property type="entry name" value="PDZ_sf"/>
</dbReference>
<evidence type="ECO:0000313" key="3">
    <source>
        <dbReference type="EMBL" id="WAA09821.1"/>
    </source>
</evidence>
<organism evidence="3 4">
    <name type="scientific">Fervidibacillus albus</name>
    <dbReference type="NCBI Taxonomy" id="2980026"/>
    <lineage>
        <taxon>Bacteria</taxon>
        <taxon>Bacillati</taxon>
        <taxon>Bacillota</taxon>
        <taxon>Bacilli</taxon>
        <taxon>Bacillales</taxon>
        <taxon>Bacillaceae</taxon>
        <taxon>Fervidibacillus</taxon>
    </lineage>
</organism>